<organism evidence="1 2">
    <name type="scientific">Pleurotus eryngii</name>
    <name type="common">Boletus of the steppes</name>
    <dbReference type="NCBI Taxonomy" id="5323"/>
    <lineage>
        <taxon>Eukaryota</taxon>
        <taxon>Fungi</taxon>
        <taxon>Dikarya</taxon>
        <taxon>Basidiomycota</taxon>
        <taxon>Agaricomycotina</taxon>
        <taxon>Agaricomycetes</taxon>
        <taxon>Agaricomycetidae</taxon>
        <taxon>Agaricales</taxon>
        <taxon>Pleurotineae</taxon>
        <taxon>Pleurotaceae</taxon>
        <taxon>Pleurotus</taxon>
    </lineage>
</organism>
<accession>A0A9P6DD56</accession>
<reference evidence="1" key="1">
    <citation type="submission" date="2020-11" db="EMBL/GenBank/DDBJ databases">
        <authorList>
            <consortium name="DOE Joint Genome Institute"/>
            <person name="Ahrendt S."/>
            <person name="Riley R."/>
            <person name="Andreopoulos W."/>
            <person name="Labutti K."/>
            <person name="Pangilinan J."/>
            <person name="Ruiz-Duenas F.J."/>
            <person name="Barrasa J.M."/>
            <person name="Sanchez-Garcia M."/>
            <person name="Camarero S."/>
            <person name="Miyauchi S."/>
            <person name="Serrano A."/>
            <person name="Linde D."/>
            <person name="Babiker R."/>
            <person name="Drula E."/>
            <person name="Ayuso-Fernandez I."/>
            <person name="Pacheco R."/>
            <person name="Padilla G."/>
            <person name="Ferreira P."/>
            <person name="Barriuso J."/>
            <person name="Kellner H."/>
            <person name="Castanera R."/>
            <person name="Alfaro M."/>
            <person name="Ramirez L."/>
            <person name="Pisabarro A.G."/>
            <person name="Kuo A."/>
            <person name="Tritt A."/>
            <person name="Lipzen A."/>
            <person name="He G."/>
            <person name="Yan M."/>
            <person name="Ng V."/>
            <person name="Cullen D."/>
            <person name="Martin F."/>
            <person name="Rosso M.-N."/>
            <person name="Henrissat B."/>
            <person name="Hibbett D."/>
            <person name="Martinez A.T."/>
            <person name="Grigoriev I.V."/>
        </authorList>
    </citation>
    <scope>NUCLEOTIDE SEQUENCE</scope>
    <source>
        <strain evidence="1">ATCC 90797</strain>
    </source>
</reference>
<keyword evidence="2" id="KW-1185">Reference proteome</keyword>
<gene>
    <name evidence="1" type="ORF">BDN71DRAFT_1433921</name>
</gene>
<protein>
    <submittedName>
        <fullName evidence="1">Uncharacterized protein</fullName>
    </submittedName>
</protein>
<dbReference type="Proteomes" id="UP000807025">
    <property type="component" value="Unassembled WGS sequence"/>
</dbReference>
<name>A0A9P6DD56_PLEER</name>
<evidence type="ECO:0000313" key="1">
    <source>
        <dbReference type="EMBL" id="KAF9491483.1"/>
    </source>
</evidence>
<sequence>MGALGGSKVGILVTAGGEVVMLGPVLAAGEVNTSSGARMTTLLMAGEGGTLSACSKAGRAAKIMGKRKNLKVMECLSTVEHSTVMVKIAKWVYGEPKQVKERIRNDNENLLLSAPRVSSYELACLGKIQEKVTETHLAAYMNQQVKTGA</sequence>
<comment type="caution">
    <text evidence="1">The sequence shown here is derived from an EMBL/GenBank/DDBJ whole genome shotgun (WGS) entry which is preliminary data.</text>
</comment>
<evidence type="ECO:0000313" key="2">
    <source>
        <dbReference type="Proteomes" id="UP000807025"/>
    </source>
</evidence>
<proteinExistence type="predicted"/>
<dbReference type="EMBL" id="MU154618">
    <property type="protein sequence ID" value="KAF9491483.1"/>
    <property type="molecule type" value="Genomic_DNA"/>
</dbReference>
<dbReference type="AlphaFoldDB" id="A0A9P6DD56"/>